<dbReference type="GeneID" id="34580710"/>
<keyword evidence="5" id="KW-0560">Oxidoreductase</keyword>
<evidence type="ECO:0000259" key="7">
    <source>
        <dbReference type="PROSITE" id="PS51387"/>
    </source>
</evidence>
<dbReference type="InterPro" id="IPR016166">
    <property type="entry name" value="FAD-bd_PCMH"/>
</dbReference>
<dbReference type="Proteomes" id="UP000177622">
    <property type="component" value="Unassembled WGS sequence"/>
</dbReference>
<keyword evidence="6" id="KW-0732">Signal</keyword>
<dbReference type="STRING" id="1835702.A0A1F5L678"/>
<keyword evidence="3" id="KW-0285">Flavoprotein</keyword>
<dbReference type="InterPro" id="IPR014182">
    <property type="entry name" value="ADH_Zn_typ-1"/>
</dbReference>
<dbReference type="InterPro" id="IPR006094">
    <property type="entry name" value="Oxid_FAD_bind_N"/>
</dbReference>
<name>A0A1F5L678_PENAI</name>
<evidence type="ECO:0000256" key="1">
    <source>
        <dbReference type="ARBA" id="ARBA00005466"/>
    </source>
</evidence>
<evidence type="ECO:0000313" key="9">
    <source>
        <dbReference type="Proteomes" id="UP000177622"/>
    </source>
</evidence>
<dbReference type="GO" id="GO:0071949">
    <property type="term" value="F:FAD binding"/>
    <property type="evidence" value="ECO:0007669"/>
    <property type="project" value="InterPro"/>
</dbReference>
<proteinExistence type="inferred from homology"/>
<dbReference type="SMART" id="SM00829">
    <property type="entry name" value="PKS_ER"/>
    <property type="match status" value="1"/>
</dbReference>
<dbReference type="Pfam" id="PF00107">
    <property type="entry name" value="ADH_zinc_N"/>
    <property type="match status" value="1"/>
</dbReference>
<organism evidence="8 9">
    <name type="scientific">Penicillium arizonense</name>
    <dbReference type="NCBI Taxonomy" id="1835702"/>
    <lineage>
        <taxon>Eukaryota</taxon>
        <taxon>Fungi</taxon>
        <taxon>Dikarya</taxon>
        <taxon>Ascomycota</taxon>
        <taxon>Pezizomycotina</taxon>
        <taxon>Eurotiomycetes</taxon>
        <taxon>Eurotiomycetidae</taxon>
        <taxon>Eurotiales</taxon>
        <taxon>Aspergillaceae</taxon>
        <taxon>Penicillium</taxon>
    </lineage>
</organism>
<gene>
    <name evidence="8" type="ORF">PENARI_c026G07974</name>
</gene>
<dbReference type="OrthoDB" id="2151789at2759"/>
<evidence type="ECO:0000256" key="5">
    <source>
        <dbReference type="ARBA" id="ARBA00023002"/>
    </source>
</evidence>
<comment type="caution">
    <text evidence="8">The sequence shown here is derived from an EMBL/GenBank/DDBJ whole genome shotgun (WGS) entry which is preliminary data.</text>
</comment>
<sequence>MLLYRSLFAAFLLSLSAVAWQHETNLSTANPLSAGCAKACAELSSEFGPNLHYPADGNFTVWDAKQTEVESACRVEPSNSQDVSKVLSILVDHWCRFAVKGGGHARNSDDSVSVGGVTIDMHLMKSIQVAPDQKTVNLGSGHVLYTMYHGLEAFNLTTIGGRVADVGLGGYALGGGISNLSPKYGLAVDNIFEYEIVLPNATIVHASEHHNSDLYFALRGGMNNFGIVTRYTMRAVPQKYILGGDKTYSSIQKDKIANEAFDLTTTWKNDTDMAFSYGYSYDQASDQFSLSFSHAYARPVLHPAPFTRLERIPYKSSTVRIDRMSNLSLEGASHTPSGSRNLFATMTYQLSADMDRRIMEIMAEEIQPIKHVAHFFPNVIFQPLYEGAIRAGHERGGNALGIKADGPLTICLLTVMWTDRQDDDAVNAFVQKWIRRVQAATVQAGSHHHWLYINYAYHQQDPFSGYGQRNKQRLIDVQKAIDQRGVFTSRDYYTRVPRPYQICGYDGAGIVMKAGPDCTLFSEGDEVFYSGSPVRHGSNAEFQLVDERSVGHKPKRLDMTEAASMPLTYITAYQALVEQMEIETKENAAVLIINGAGGVGAVASQIARQLLELPVVITTASRPESVDFTKRMGATHVLNHRDDLAKQIQNLNLDVPVKYIFITHSADQYMDACAKICMPFGKVCSIVQGQAKMYGTEFMAKSLTFIWCLIGTKPVYHTDVESHHRILEDLSRLLDSGRIRCHLTSRFGLTLNGLREAHRSIESGGNIGKTGLTIGDIGDAERFM</sequence>
<evidence type="ECO:0000313" key="8">
    <source>
        <dbReference type="EMBL" id="OGE48734.1"/>
    </source>
</evidence>
<evidence type="ECO:0000256" key="4">
    <source>
        <dbReference type="ARBA" id="ARBA00022827"/>
    </source>
</evidence>
<feature type="chain" id="PRO_5009519291" description="FAD-binding PCMH-type domain-containing protein" evidence="6">
    <location>
        <begin position="22"/>
        <end position="784"/>
    </location>
</feature>
<dbReference type="Pfam" id="PF01565">
    <property type="entry name" value="FAD_binding_4"/>
    <property type="match status" value="1"/>
</dbReference>
<dbReference type="GO" id="GO:0016491">
    <property type="term" value="F:oxidoreductase activity"/>
    <property type="evidence" value="ECO:0007669"/>
    <property type="project" value="UniProtKB-KW"/>
</dbReference>
<dbReference type="InterPro" id="IPR020843">
    <property type="entry name" value="ER"/>
</dbReference>
<dbReference type="InterPro" id="IPR011032">
    <property type="entry name" value="GroES-like_sf"/>
</dbReference>
<evidence type="ECO:0000256" key="3">
    <source>
        <dbReference type="ARBA" id="ARBA00022630"/>
    </source>
</evidence>
<dbReference type="GO" id="GO:0008270">
    <property type="term" value="F:zinc ion binding"/>
    <property type="evidence" value="ECO:0007669"/>
    <property type="project" value="InterPro"/>
</dbReference>
<dbReference type="SUPFAM" id="SSF56176">
    <property type="entry name" value="FAD-binding/transporter-associated domain-like"/>
    <property type="match status" value="1"/>
</dbReference>
<dbReference type="AlphaFoldDB" id="A0A1F5L678"/>
<dbReference type="InterPro" id="IPR036291">
    <property type="entry name" value="NAD(P)-bd_dom_sf"/>
</dbReference>
<dbReference type="InterPro" id="IPR013149">
    <property type="entry name" value="ADH-like_C"/>
</dbReference>
<dbReference type="CDD" id="cd08252">
    <property type="entry name" value="AL_MDR"/>
    <property type="match status" value="1"/>
</dbReference>
<feature type="domain" description="FAD-binding PCMH-type" evidence="7">
    <location>
        <begin position="67"/>
        <end position="238"/>
    </location>
</feature>
<comment type="similarity">
    <text evidence="1">Belongs to the oxygen-dependent FAD-linked oxidoreductase family.</text>
</comment>
<dbReference type="PANTHER" id="PTHR42973">
    <property type="entry name" value="BINDING OXIDOREDUCTASE, PUTATIVE (AFU_ORTHOLOGUE AFUA_1G17690)-RELATED"/>
    <property type="match status" value="1"/>
</dbReference>
<dbReference type="Gene3D" id="3.30.465.10">
    <property type="match status" value="1"/>
</dbReference>
<keyword evidence="9" id="KW-1185">Reference proteome</keyword>
<dbReference type="InterPro" id="IPR050416">
    <property type="entry name" value="FAD-linked_Oxidoreductase"/>
</dbReference>
<accession>A0A1F5L678</accession>
<dbReference type="InterPro" id="IPR016169">
    <property type="entry name" value="FAD-bd_PCMH_sub2"/>
</dbReference>
<dbReference type="RefSeq" id="XP_022484189.1">
    <property type="nucleotide sequence ID" value="XM_022635976.1"/>
</dbReference>
<dbReference type="EMBL" id="LXJU01000026">
    <property type="protein sequence ID" value="OGE48734.1"/>
    <property type="molecule type" value="Genomic_DNA"/>
</dbReference>
<evidence type="ECO:0000256" key="2">
    <source>
        <dbReference type="ARBA" id="ARBA00010371"/>
    </source>
</evidence>
<comment type="similarity">
    <text evidence="2">Belongs to the zinc-containing alcohol dehydrogenase family. Quinone oxidoreductase subfamily.</text>
</comment>
<dbReference type="SUPFAM" id="SSF50129">
    <property type="entry name" value="GroES-like"/>
    <property type="match status" value="1"/>
</dbReference>
<evidence type="ECO:0000256" key="6">
    <source>
        <dbReference type="SAM" id="SignalP"/>
    </source>
</evidence>
<dbReference type="SUPFAM" id="SSF51735">
    <property type="entry name" value="NAD(P)-binding Rossmann-fold domains"/>
    <property type="match status" value="1"/>
</dbReference>
<keyword evidence="4" id="KW-0274">FAD</keyword>
<dbReference type="PROSITE" id="PS51387">
    <property type="entry name" value="FAD_PCMH"/>
    <property type="match status" value="1"/>
</dbReference>
<dbReference type="PANTHER" id="PTHR42973:SF54">
    <property type="entry name" value="FAD-BINDING PCMH-TYPE DOMAIN-CONTAINING PROTEIN"/>
    <property type="match status" value="1"/>
</dbReference>
<dbReference type="InterPro" id="IPR036318">
    <property type="entry name" value="FAD-bd_PCMH-like_sf"/>
</dbReference>
<reference evidence="8 9" key="1">
    <citation type="journal article" date="2016" name="Sci. Rep.">
        <title>Penicillium arizonense, a new, genome sequenced fungal species, reveals a high chemical diversity in secreted metabolites.</title>
        <authorList>
            <person name="Grijseels S."/>
            <person name="Nielsen J.C."/>
            <person name="Randelovic M."/>
            <person name="Nielsen J."/>
            <person name="Nielsen K.F."/>
            <person name="Workman M."/>
            <person name="Frisvad J.C."/>
        </authorList>
    </citation>
    <scope>NUCLEOTIDE SEQUENCE [LARGE SCALE GENOMIC DNA]</scope>
    <source>
        <strain evidence="8 9">CBS 141311</strain>
    </source>
</reference>
<feature type="signal peptide" evidence="6">
    <location>
        <begin position="1"/>
        <end position="21"/>
    </location>
</feature>
<dbReference type="Gene3D" id="3.90.180.10">
    <property type="entry name" value="Medium-chain alcohol dehydrogenases, catalytic domain"/>
    <property type="match status" value="1"/>
</dbReference>
<dbReference type="Gene3D" id="3.40.50.720">
    <property type="entry name" value="NAD(P)-binding Rossmann-like Domain"/>
    <property type="match status" value="1"/>
</dbReference>
<protein>
    <recommendedName>
        <fullName evidence="7">FAD-binding PCMH-type domain-containing protein</fullName>
    </recommendedName>
</protein>